<dbReference type="EMBL" id="AGNL01009375">
    <property type="protein sequence ID" value="EJK69919.1"/>
    <property type="molecule type" value="Genomic_DNA"/>
</dbReference>
<reference evidence="2 3" key="1">
    <citation type="journal article" date="2012" name="Genome Biol.">
        <title>Genome and low-iron response of an oceanic diatom adapted to chronic iron limitation.</title>
        <authorList>
            <person name="Lommer M."/>
            <person name="Specht M."/>
            <person name="Roy A.S."/>
            <person name="Kraemer L."/>
            <person name="Andreson R."/>
            <person name="Gutowska M.A."/>
            <person name="Wolf J."/>
            <person name="Bergner S.V."/>
            <person name="Schilhabel M.B."/>
            <person name="Klostermeier U.C."/>
            <person name="Beiko R.G."/>
            <person name="Rosenstiel P."/>
            <person name="Hippler M."/>
            <person name="Laroche J."/>
        </authorList>
    </citation>
    <scope>NUCLEOTIDE SEQUENCE [LARGE SCALE GENOMIC DNA]</scope>
    <source>
        <strain evidence="2 3">CCMP1005</strain>
    </source>
</reference>
<evidence type="ECO:0000256" key="1">
    <source>
        <dbReference type="SAM" id="MobiDB-lite"/>
    </source>
</evidence>
<organism evidence="2 3">
    <name type="scientific">Thalassiosira oceanica</name>
    <name type="common">Marine diatom</name>
    <dbReference type="NCBI Taxonomy" id="159749"/>
    <lineage>
        <taxon>Eukaryota</taxon>
        <taxon>Sar</taxon>
        <taxon>Stramenopiles</taxon>
        <taxon>Ochrophyta</taxon>
        <taxon>Bacillariophyta</taxon>
        <taxon>Coscinodiscophyceae</taxon>
        <taxon>Thalassiosirophycidae</taxon>
        <taxon>Thalassiosirales</taxon>
        <taxon>Thalassiosiraceae</taxon>
        <taxon>Thalassiosira</taxon>
    </lineage>
</organism>
<proteinExistence type="predicted"/>
<gene>
    <name evidence="2" type="ORF">THAOC_08783</name>
</gene>
<feature type="region of interest" description="Disordered" evidence="1">
    <location>
        <begin position="43"/>
        <end position="65"/>
    </location>
</feature>
<feature type="compositionally biased region" description="Low complexity" evidence="1">
    <location>
        <begin position="288"/>
        <end position="314"/>
    </location>
</feature>
<evidence type="ECO:0000313" key="3">
    <source>
        <dbReference type="Proteomes" id="UP000266841"/>
    </source>
</evidence>
<feature type="non-terminal residue" evidence="2">
    <location>
        <position position="332"/>
    </location>
</feature>
<keyword evidence="3" id="KW-1185">Reference proteome</keyword>
<feature type="region of interest" description="Disordered" evidence="1">
    <location>
        <begin position="239"/>
        <end position="332"/>
    </location>
</feature>
<feature type="compositionally biased region" description="Basic and acidic residues" evidence="1">
    <location>
        <begin position="257"/>
        <end position="266"/>
    </location>
</feature>
<feature type="region of interest" description="Disordered" evidence="1">
    <location>
        <begin position="201"/>
        <end position="221"/>
    </location>
</feature>
<sequence length="332" mass="35333">MNILWLPPTEDQLANGGQLTGTVEFKFEERLTYLRQSAQKAVPIPRRENVSSVPPRLSKRRPQSSVLPACALPRLPPAPGTPGQLWHWWTPSWLRVGEAPQSQITRKQSGRVAGRVGKSSKTWAEIKTREIERRRLRRLGERRPPGSPPVRVGLAGVVAFRFGPRARRRSSTASTRAGTAARALCVFAGGIPCPAFGGGEGSHGRGFDGRSQPRGSVVGVGKSGAAGLPAVLAQGCRPLGSPHEVTGGGGKLRRGARREARGRGEVGARTGRASRGNGTFGRTRHAGRGPTTSGRGTTSSVRSSASARRPSRSAPRPPQVPREGPGRRPRSG</sequence>
<evidence type="ECO:0000313" key="2">
    <source>
        <dbReference type="EMBL" id="EJK69919.1"/>
    </source>
</evidence>
<protein>
    <submittedName>
        <fullName evidence="2">Uncharacterized protein</fullName>
    </submittedName>
</protein>
<dbReference type="AlphaFoldDB" id="K0SY67"/>
<name>K0SY67_THAOC</name>
<accession>K0SY67</accession>
<feature type="region of interest" description="Disordered" evidence="1">
    <location>
        <begin position="101"/>
        <end position="120"/>
    </location>
</feature>
<comment type="caution">
    <text evidence="2">The sequence shown here is derived from an EMBL/GenBank/DDBJ whole genome shotgun (WGS) entry which is preliminary data.</text>
</comment>
<dbReference type="Proteomes" id="UP000266841">
    <property type="component" value="Unassembled WGS sequence"/>
</dbReference>